<keyword evidence="1" id="KW-0328">Glycosyltransferase</keyword>
<name>A0A7C9UXY9_9PROT</name>
<reference evidence="3 4" key="1">
    <citation type="submission" date="2020-02" db="EMBL/GenBank/DDBJ databases">
        <authorList>
            <person name="Dziuba M."/>
            <person name="Kuznetsov B."/>
            <person name="Mardanov A."/>
            <person name="Ravin N."/>
            <person name="Grouzdev D."/>
        </authorList>
    </citation>
    <scope>NUCLEOTIDE SEQUENCE [LARGE SCALE GENOMIC DNA]</scope>
    <source>
        <strain evidence="3 4">SpK</strain>
    </source>
</reference>
<dbReference type="GO" id="GO:0005829">
    <property type="term" value="C:cytosol"/>
    <property type="evidence" value="ECO:0007669"/>
    <property type="project" value="TreeGrafter"/>
</dbReference>
<evidence type="ECO:0000313" key="4">
    <source>
        <dbReference type="Proteomes" id="UP000480684"/>
    </source>
</evidence>
<dbReference type="PANTHER" id="PTHR30160">
    <property type="entry name" value="TETRAACYLDISACCHARIDE 4'-KINASE-RELATED"/>
    <property type="match status" value="1"/>
</dbReference>
<dbReference type="Proteomes" id="UP000480684">
    <property type="component" value="Unassembled WGS sequence"/>
</dbReference>
<evidence type="ECO:0000256" key="2">
    <source>
        <dbReference type="ARBA" id="ARBA00022679"/>
    </source>
</evidence>
<evidence type="ECO:0000256" key="1">
    <source>
        <dbReference type="ARBA" id="ARBA00022676"/>
    </source>
</evidence>
<dbReference type="InterPro" id="IPR002201">
    <property type="entry name" value="Glyco_trans_9"/>
</dbReference>
<dbReference type="EMBL" id="JAAIYP010000025">
    <property type="protein sequence ID" value="NFV79214.1"/>
    <property type="molecule type" value="Genomic_DNA"/>
</dbReference>
<organism evidence="3 4">
    <name type="scientific">Magnetospirillum aberrantis SpK</name>
    <dbReference type="NCBI Taxonomy" id="908842"/>
    <lineage>
        <taxon>Bacteria</taxon>
        <taxon>Pseudomonadati</taxon>
        <taxon>Pseudomonadota</taxon>
        <taxon>Alphaproteobacteria</taxon>
        <taxon>Rhodospirillales</taxon>
        <taxon>Rhodospirillaceae</taxon>
        <taxon>Magnetospirillum</taxon>
    </lineage>
</organism>
<comment type="caution">
    <text evidence="3">The sequence shown here is derived from an EMBL/GenBank/DDBJ whole genome shotgun (WGS) entry which is preliminary data.</text>
</comment>
<dbReference type="PANTHER" id="PTHR30160:SF7">
    <property type="entry name" value="ADP-HEPTOSE--LPS HEPTOSYLTRANSFERASE 2"/>
    <property type="match status" value="1"/>
</dbReference>
<dbReference type="GO" id="GO:0008713">
    <property type="term" value="F:ADP-heptose-lipopolysaccharide heptosyltransferase activity"/>
    <property type="evidence" value="ECO:0007669"/>
    <property type="project" value="TreeGrafter"/>
</dbReference>
<keyword evidence="2 3" id="KW-0808">Transferase</keyword>
<dbReference type="SUPFAM" id="SSF53756">
    <property type="entry name" value="UDP-Glycosyltransferase/glycogen phosphorylase"/>
    <property type="match status" value="1"/>
</dbReference>
<sequence length="321" mass="34399">MNILFITATRIGDAVLSTGLLAYLRERYPQARFTVACGPAPAPLFTALPGVVKVIPMVKQRRAGHWLRLWRQTVTTPWSLVVDLRGSAMGWLVPALRRKVIRSDWSPRHRLEHLARLFGLEATPPLPRLAASAEAAARAAALIPSDRLVLAVGPSANWGGKQWPAERFAAAAAALTAPDGPMAGATIAVFGGPNERGPVETFSASFPAERVIDLAGDVDLPTAYACLERCGFYLGNDSGLMHMAAASGIPTLGLFGPSSEILYGPMGRWCRSLRGPRSFEDICHAPDFDHRGQKSLMEDLAVEAVIAAATDLWACAQAARA</sequence>
<dbReference type="Gene3D" id="3.40.50.2000">
    <property type="entry name" value="Glycogen Phosphorylase B"/>
    <property type="match status" value="2"/>
</dbReference>
<gene>
    <name evidence="3" type="ORF">G4223_03710</name>
</gene>
<dbReference type="InterPro" id="IPR051199">
    <property type="entry name" value="LPS_LOS_Heptosyltrfase"/>
</dbReference>
<dbReference type="RefSeq" id="WP_163675191.1">
    <property type="nucleotide sequence ID" value="NZ_JAAIYP010000025.1"/>
</dbReference>
<dbReference type="Pfam" id="PF01075">
    <property type="entry name" value="Glyco_transf_9"/>
    <property type="match status" value="1"/>
</dbReference>
<dbReference type="AlphaFoldDB" id="A0A7C9UXY9"/>
<dbReference type="CDD" id="cd03789">
    <property type="entry name" value="GT9_LPS_heptosyltransferase"/>
    <property type="match status" value="1"/>
</dbReference>
<proteinExistence type="predicted"/>
<keyword evidence="4" id="KW-1185">Reference proteome</keyword>
<protein>
    <submittedName>
        <fullName evidence="3">Glycosyltransferase family 9 protein</fullName>
    </submittedName>
</protein>
<dbReference type="GO" id="GO:0009244">
    <property type="term" value="P:lipopolysaccharide core region biosynthetic process"/>
    <property type="evidence" value="ECO:0007669"/>
    <property type="project" value="TreeGrafter"/>
</dbReference>
<evidence type="ECO:0000313" key="3">
    <source>
        <dbReference type="EMBL" id="NFV79214.1"/>
    </source>
</evidence>
<accession>A0A7C9UXY9</accession>